<dbReference type="STRING" id="269800.Tfu_2899"/>
<dbReference type="HOGENOM" id="CLU_148082_0_0_11"/>
<proteinExistence type="predicted"/>
<dbReference type="KEGG" id="tfu:Tfu_2899"/>
<accession>Q47KU0</accession>
<protein>
    <submittedName>
        <fullName evidence="1">Uncharacterized protein</fullName>
    </submittedName>
</protein>
<reference evidence="1" key="1">
    <citation type="submission" date="2005-07" db="EMBL/GenBank/DDBJ databases">
        <title>Complete sequence of Thermobifida fusca YX.</title>
        <authorList>
            <consortium name="US DOE Joint Genome Institute"/>
            <person name="Copeland A."/>
            <person name="Lucas S."/>
            <person name="Lapidus A."/>
            <person name="Barry K."/>
            <person name="Detter J.C."/>
            <person name="Glavina T."/>
            <person name="Hammon N."/>
            <person name="Israni S."/>
            <person name="Pitluck S."/>
            <person name="Di Bartolo G."/>
            <person name="Chain P."/>
            <person name="Schmutz J."/>
            <person name="Larimer F."/>
            <person name="Land M."/>
            <person name="Lykidis A."/>
            <person name="Richardson P."/>
        </authorList>
    </citation>
    <scope>NUCLEOTIDE SEQUENCE</scope>
    <source>
        <strain evidence="1">YX</strain>
    </source>
</reference>
<name>Q47KU0_THEFY</name>
<dbReference type="AlphaFoldDB" id="Q47KU0"/>
<gene>
    <name evidence="1" type="ordered locus">Tfu_2899</name>
</gene>
<sequence>MSRLRYRTGVRITVMLGGMAERRLPEEWPAGVHPYWAEDFPQSAAEWLLGLLPADYRIHGVLRRYPAALSALAVRYVRAELAAAREGYRAAPDDLVGLLPRAAVEQVREVYRAEGSRLARTLRAVEAVDRALRSISPGPSGESQVRQ</sequence>
<evidence type="ECO:0000313" key="1">
    <source>
        <dbReference type="EMBL" id="AAZ56932.1"/>
    </source>
</evidence>
<dbReference type="EMBL" id="CP000088">
    <property type="protein sequence ID" value="AAZ56932.1"/>
    <property type="molecule type" value="Genomic_DNA"/>
</dbReference>
<organism evidence="1">
    <name type="scientific">Thermobifida fusca (strain YX)</name>
    <dbReference type="NCBI Taxonomy" id="269800"/>
    <lineage>
        <taxon>Bacteria</taxon>
        <taxon>Bacillati</taxon>
        <taxon>Actinomycetota</taxon>
        <taxon>Actinomycetes</taxon>
        <taxon>Streptosporangiales</taxon>
        <taxon>Nocardiopsidaceae</taxon>
        <taxon>Thermobifida</taxon>
    </lineage>
</organism>